<organism evidence="2 3">
    <name type="scientific">Amphibacillus marinus</name>
    <dbReference type="NCBI Taxonomy" id="872970"/>
    <lineage>
        <taxon>Bacteria</taxon>
        <taxon>Bacillati</taxon>
        <taxon>Bacillota</taxon>
        <taxon>Bacilli</taxon>
        <taxon>Bacillales</taxon>
        <taxon>Bacillaceae</taxon>
        <taxon>Amphibacillus</taxon>
    </lineage>
</organism>
<dbReference type="RefSeq" id="WP_091495826.1">
    <property type="nucleotide sequence ID" value="NZ_FODJ01000003.1"/>
</dbReference>
<feature type="transmembrane region" description="Helical" evidence="1">
    <location>
        <begin position="173"/>
        <end position="192"/>
    </location>
</feature>
<gene>
    <name evidence="2" type="ORF">SAMN04488134_10365</name>
</gene>
<evidence type="ECO:0000256" key="1">
    <source>
        <dbReference type="SAM" id="Phobius"/>
    </source>
</evidence>
<evidence type="ECO:0000313" key="2">
    <source>
        <dbReference type="EMBL" id="SEN99554.1"/>
    </source>
</evidence>
<accession>A0A1H8L334</accession>
<dbReference type="InterPro" id="IPR021354">
    <property type="entry name" value="DUF2975"/>
</dbReference>
<keyword evidence="1" id="KW-1133">Transmembrane helix</keyword>
<name>A0A1H8L334_9BACI</name>
<keyword evidence="1" id="KW-0472">Membrane</keyword>
<reference evidence="2 3" key="1">
    <citation type="submission" date="2016-10" db="EMBL/GenBank/DDBJ databases">
        <authorList>
            <person name="de Groot N.N."/>
        </authorList>
    </citation>
    <scope>NUCLEOTIDE SEQUENCE [LARGE SCALE GENOMIC DNA]</scope>
    <source>
        <strain evidence="2 3">CGMCC 1.10434</strain>
    </source>
</reference>
<sequence>MAKSVSSMQQTTNRVLQVINFVLAGSFLFLFIVLVMLIWASFLPAQSFSIEQGIDNWQLSADLTENGASFFSTVSFRHLPRFADHLINIKAAFLVQLFFNLLIYLSLFSYAIYQLKHILLTMYEEKGPFILQNTLRLKRLGWLIVVYALLSDLLVTLAMYFFSTRTFSMSIELINFTALTIGAFLLVLAHIFQYGSFLQHEYDTTL</sequence>
<dbReference type="STRING" id="872970.SAMN04488134_10365"/>
<feature type="transmembrane region" description="Helical" evidence="1">
    <location>
        <begin position="140"/>
        <end position="161"/>
    </location>
</feature>
<feature type="transmembrane region" description="Helical" evidence="1">
    <location>
        <begin position="91"/>
        <end position="113"/>
    </location>
</feature>
<dbReference type="Proteomes" id="UP000199300">
    <property type="component" value="Unassembled WGS sequence"/>
</dbReference>
<protein>
    <recommendedName>
        <fullName evidence="4">DUF2975 domain-containing protein</fullName>
    </recommendedName>
</protein>
<keyword evidence="1" id="KW-0812">Transmembrane</keyword>
<feature type="transmembrane region" description="Helical" evidence="1">
    <location>
        <begin position="21"/>
        <end position="42"/>
    </location>
</feature>
<dbReference type="EMBL" id="FODJ01000003">
    <property type="protein sequence ID" value="SEN99554.1"/>
    <property type="molecule type" value="Genomic_DNA"/>
</dbReference>
<evidence type="ECO:0000313" key="3">
    <source>
        <dbReference type="Proteomes" id="UP000199300"/>
    </source>
</evidence>
<dbReference type="OrthoDB" id="2084134at2"/>
<proteinExistence type="predicted"/>
<dbReference type="Pfam" id="PF11188">
    <property type="entry name" value="DUF2975"/>
    <property type="match status" value="1"/>
</dbReference>
<keyword evidence="3" id="KW-1185">Reference proteome</keyword>
<dbReference type="AlphaFoldDB" id="A0A1H8L334"/>
<evidence type="ECO:0008006" key="4">
    <source>
        <dbReference type="Google" id="ProtNLM"/>
    </source>
</evidence>